<dbReference type="Gene3D" id="1.50.10.20">
    <property type="match status" value="1"/>
</dbReference>
<dbReference type="Proteomes" id="UP000283077">
    <property type="component" value="Unassembled WGS sequence"/>
</dbReference>
<dbReference type="EMBL" id="SACS01000001">
    <property type="protein sequence ID" value="RVU41791.1"/>
    <property type="molecule type" value="Genomic_DNA"/>
</dbReference>
<name>A0A437R4T7_9GAMM</name>
<keyword evidence="1" id="KW-0479">Metal-binding</keyword>
<sequence>MAVAQASIRNIVNLLTEHIVKNLSPVEEPGFLAGRAGQLLFLWCAARSVPASVSNLQLEALLDDLSPNLHTPYPMSFGYGLSGIAWLYEFILNDTEYQADFNANTDMALGDYVMSVTASDEYEYVLGLNGIAAYAARRARHGQGVELVEKLVDKIVGRAQFFNEQECAWPTHKSSTYCLIKASTEQEFNLGLAHGVPGTLAALVALIPSITDKSKRQNAMNTLRAGCNWLLKAQQDPELYGSYFANLVGYPAKSRLGWCYGDATIALTLFRAGLLLSEQRFTDVACKISLHASSRSPNEAMIHDAGFCHGAAGLVLIFILLRQYYPHPKIDAVVSFWRDFVLQRFEQQGLAGFHKLKDGPDNRHFEEDSSFLSGYAGVGLCLLIADGQEPDWVDALLLA</sequence>
<proteinExistence type="predicted"/>
<feature type="binding site" evidence="1">
    <location>
        <position position="309"/>
    </location>
    <ligand>
        <name>Zn(2+)</name>
        <dbReference type="ChEBI" id="CHEBI:29105"/>
    </ligand>
</feature>
<keyword evidence="1" id="KW-0862">Zinc</keyword>
<reference evidence="2 3" key="1">
    <citation type="submission" date="2019-01" db="EMBL/GenBank/DDBJ databases">
        <authorList>
            <person name="Chen W.-M."/>
        </authorList>
    </citation>
    <scope>NUCLEOTIDE SEQUENCE [LARGE SCALE GENOMIC DNA]</scope>
    <source>
        <strain evidence="2 3">KYPC3</strain>
    </source>
</reference>
<dbReference type="GO" id="GO:0046872">
    <property type="term" value="F:metal ion binding"/>
    <property type="evidence" value="ECO:0007669"/>
    <property type="project" value="UniProtKB-KW"/>
</dbReference>
<dbReference type="SUPFAM" id="SSF158745">
    <property type="entry name" value="LanC-like"/>
    <property type="match status" value="1"/>
</dbReference>
<dbReference type="AlphaFoldDB" id="A0A437R4T7"/>
<dbReference type="OrthoDB" id="6313827at2"/>
<dbReference type="GO" id="GO:0031179">
    <property type="term" value="P:peptide modification"/>
    <property type="evidence" value="ECO:0007669"/>
    <property type="project" value="InterPro"/>
</dbReference>
<dbReference type="SMART" id="SM01260">
    <property type="entry name" value="LANC_like"/>
    <property type="match status" value="1"/>
</dbReference>
<comment type="caution">
    <text evidence="2">The sequence shown here is derived from an EMBL/GenBank/DDBJ whole genome shotgun (WGS) entry which is preliminary data.</text>
</comment>
<feature type="binding site" evidence="1">
    <location>
        <position position="308"/>
    </location>
    <ligand>
        <name>Zn(2+)</name>
        <dbReference type="ChEBI" id="CHEBI:29105"/>
    </ligand>
</feature>
<evidence type="ECO:0000313" key="3">
    <source>
        <dbReference type="Proteomes" id="UP000283077"/>
    </source>
</evidence>
<accession>A0A437R4T7</accession>
<gene>
    <name evidence="2" type="ORF">EOE67_00920</name>
</gene>
<dbReference type="InterPro" id="IPR007822">
    <property type="entry name" value="LANC-like"/>
</dbReference>
<dbReference type="RefSeq" id="WP_127697181.1">
    <property type="nucleotide sequence ID" value="NZ_SACS01000001.1"/>
</dbReference>
<dbReference type="PRINTS" id="PR01950">
    <property type="entry name" value="LANCSUPER"/>
</dbReference>
<evidence type="ECO:0000256" key="1">
    <source>
        <dbReference type="PIRSR" id="PIRSR607822-1"/>
    </source>
</evidence>
<protein>
    <recommendedName>
        <fullName evidence="4">Lantibiotic biosynthesis protein</fullName>
    </recommendedName>
</protein>
<dbReference type="Pfam" id="PF05147">
    <property type="entry name" value="LANC_like"/>
    <property type="match status" value="1"/>
</dbReference>
<keyword evidence="3" id="KW-1185">Reference proteome</keyword>
<feature type="binding site" evidence="1">
    <location>
        <position position="259"/>
    </location>
    <ligand>
        <name>Zn(2+)</name>
        <dbReference type="ChEBI" id="CHEBI:29105"/>
    </ligand>
</feature>
<evidence type="ECO:0008006" key="4">
    <source>
        <dbReference type="Google" id="ProtNLM"/>
    </source>
</evidence>
<organism evidence="2 3">
    <name type="scientific">Rheinheimera riviphila</name>
    <dbReference type="NCBI Taxonomy" id="1834037"/>
    <lineage>
        <taxon>Bacteria</taxon>
        <taxon>Pseudomonadati</taxon>
        <taxon>Pseudomonadota</taxon>
        <taxon>Gammaproteobacteria</taxon>
        <taxon>Chromatiales</taxon>
        <taxon>Chromatiaceae</taxon>
        <taxon>Rheinheimera</taxon>
    </lineage>
</organism>
<evidence type="ECO:0000313" key="2">
    <source>
        <dbReference type="EMBL" id="RVU41791.1"/>
    </source>
</evidence>